<dbReference type="Pfam" id="PF25355">
    <property type="entry name" value="DUF7882"/>
    <property type="match status" value="1"/>
</dbReference>
<name>A0A399TB22_9MICO</name>
<dbReference type="RefSeq" id="WP_119381928.1">
    <property type="nucleotide sequence ID" value="NZ_QWGT01000044.1"/>
</dbReference>
<organism evidence="2 3">
    <name type="scientific">Clavibacter lycopersici</name>
    <dbReference type="NCBI Taxonomy" id="2301718"/>
    <lineage>
        <taxon>Bacteria</taxon>
        <taxon>Bacillati</taxon>
        <taxon>Actinomycetota</taxon>
        <taxon>Actinomycetes</taxon>
        <taxon>Micrococcales</taxon>
        <taxon>Microbacteriaceae</taxon>
        <taxon>Clavibacter</taxon>
    </lineage>
</organism>
<dbReference type="Proteomes" id="UP000266484">
    <property type="component" value="Unassembled WGS sequence"/>
</dbReference>
<dbReference type="AlphaFoldDB" id="A0A399TB22"/>
<evidence type="ECO:0000259" key="1">
    <source>
        <dbReference type="Pfam" id="PF25355"/>
    </source>
</evidence>
<keyword evidence="3" id="KW-1185">Reference proteome</keyword>
<gene>
    <name evidence="2" type="ORF">DZG00_04870</name>
</gene>
<accession>A0A399TB22</accession>
<dbReference type="InterPro" id="IPR057204">
    <property type="entry name" value="DUF7882"/>
</dbReference>
<comment type="caution">
    <text evidence="2">The sequence shown here is derived from an EMBL/GenBank/DDBJ whole genome shotgun (WGS) entry which is preliminary data.</text>
</comment>
<sequence>MGQFTYNTSVRTEIEDRALAHLQIVMINKLRRREGFAFSWKNPASEGDGRRTAWISPEIPILFSFSGGRPPAINVAWVEALMQVANTSAGLHLIAEPEPGTH</sequence>
<evidence type="ECO:0000313" key="3">
    <source>
        <dbReference type="Proteomes" id="UP000266484"/>
    </source>
</evidence>
<protein>
    <submittedName>
        <fullName evidence="2">ATP-dependent DNA ligase</fullName>
    </submittedName>
</protein>
<dbReference type="OrthoDB" id="5123855at2"/>
<reference evidence="2 3" key="1">
    <citation type="submission" date="2018-08" db="EMBL/GenBank/DDBJ databases">
        <title>Genome Sequence of Clavibacter michiganensis Subspecies type strains, and the Atypical Peach-Colored Strains Isolated from Tomato.</title>
        <authorList>
            <person name="Osdaghi E."/>
            <person name="Portier P."/>
            <person name="Briand M."/>
            <person name="Jacques M.-A."/>
        </authorList>
    </citation>
    <scope>NUCLEOTIDE SEQUENCE [LARGE SCALE GENOMIC DNA]</scope>
    <source>
        <strain evidence="2 3">CFBP 8615</strain>
    </source>
</reference>
<feature type="domain" description="DUF7882" evidence="1">
    <location>
        <begin position="1"/>
        <end position="96"/>
    </location>
</feature>
<proteinExistence type="predicted"/>
<keyword evidence="2" id="KW-0436">Ligase</keyword>
<dbReference type="GO" id="GO:0016874">
    <property type="term" value="F:ligase activity"/>
    <property type="evidence" value="ECO:0007669"/>
    <property type="project" value="UniProtKB-KW"/>
</dbReference>
<dbReference type="EMBL" id="QWGT01000044">
    <property type="protein sequence ID" value="RIJ52439.1"/>
    <property type="molecule type" value="Genomic_DNA"/>
</dbReference>
<evidence type="ECO:0000313" key="2">
    <source>
        <dbReference type="EMBL" id="RIJ52439.1"/>
    </source>
</evidence>